<evidence type="ECO:0000313" key="8">
    <source>
        <dbReference type="Proteomes" id="UP000483672"/>
    </source>
</evidence>
<dbReference type="Proteomes" id="UP000483672">
    <property type="component" value="Unassembled WGS sequence"/>
</dbReference>
<evidence type="ECO:0000313" key="7">
    <source>
        <dbReference type="Proteomes" id="UP000479691"/>
    </source>
</evidence>
<name>A0A6G1LW35_ORBOL</name>
<evidence type="ECO:0000313" key="5">
    <source>
        <dbReference type="EMBL" id="KAF3224664.1"/>
    </source>
</evidence>
<dbReference type="PANTHER" id="PTHR33119:SF1">
    <property type="entry name" value="FE2OG DIOXYGENASE DOMAIN-CONTAINING PROTEIN"/>
    <property type="match status" value="1"/>
</dbReference>
<protein>
    <recommendedName>
        <fullName evidence="1">DUF4246 domain-containing protein</fullName>
    </recommendedName>
</protein>
<dbReference type="EMBL" id="JAABOE010000062">
    <property type="protein sequence ID" value="KAF3173031.1"/>
    <property type="molecule type" value="Genomic_DNA"/>
</dbReference>
<dbReference type="EMBL" id="WIWS01000018">
    <property type="protein sequence ID" value="KAF3224664.1"/>
    <property type="molecule type" value="Genomic_DNA"/>
</dbReference>
<dbReference type="Proteomes" id="UP000479691">
    <property type="component" value="Unassembled WGS sequence"/>
</dbReference>
<proteinExistence type="predicted"/>
<dbReference type="Proteomes" id="UP000614610">
    <property type="component" value="Unassembled WGS sequence"/>
</dbReference>
<evidence type="ECO:0000313" key="9">
    <source>
        <dbReference type="Proteomes" id="UP000614610"/>
    </source>
</evidence>
<dbReference type="InterPro" id="IPR025340">
    <property type="entry name" value="DUF4246"/>
</dbReference>
<sequence>MSSSLSLYGMFGTDPSPRVPTQRPFHHPFDLTFYPHPLTRRKTSYLPQFSSREHTIRRISSSIRDRVDWVEDITDLDSFKKLLLLPHDDNKSISGGTLVSPSDGINDGDIEFLFEELVGYKAYVMELRKNGVLIEPGVDGVWKQDGLLDESSRGRLREAAATLSSLPASSRNWPTLPDTPEKDLLDPTIYPIIYDETLSRDQTHYQKVTAVTLPSLGCRQVHGISIEEQEEIKKLGLDTFFSWLPSEFEVSPSTGETKIVSYINNLTLPGQDVIFHPLLEKVFSGTVKAFNHVLADLDRRVYNIKKRDDDAERFMHKWSSPVISKDRNLEGKTVKVVVRMVQIDLDPKKVRYMYAGGEWRVEGMANERIVATSIYQYSQENVTDCCIQFRLKSFYIDNYQFKPTRGDTEFVGSMKLSENRTITYPNTFESRFTDFSLKDKTKPGHIKLLIFHLCDPFGHEIPSTRTIRPQQPEQYENLLRTTRLGTLPEEIYQEITQDEWGNIITEEEVGEYRKLMVEHRDGIFKKKVKRVSNSRVRRKE</sequence>
<dbReference type="PANTHER" id="PTHR33119">
    <property type="entry name" value="IFI3P"/>
    <property type="match status" value="1"/>
</dbReference>
<dbReference type="EMBL" id="WIPF01000039">
    <property type="protein sequence ID" value="KAF3222625.1"/>
    <property type="molecule type" value="Genomic_DNA"/>
</dbReference>
<gene>
    <name evidence="5" type="ORF">TWF106_003631</name>
    <name evidence="4" type="ORF">TWF191_006706</name>
    <name evidence="3" type="ORF">TWF679_003619</name>
    <name evidence="2" type="ORF">TWF788_009296</name>
</gene>
<dbReference type="OrthoDB" id="415532at2759"/>
<dbReference type="Pfam" id="PF14033">
    <property type="entry name" value="DUF4246"/>
    <property type="match status" value="1"/>
</dbReference>
<accession>A0A6G1LW35</accession>
<organism evidence="3 9">
    <name type="scientific">Orbilia oligospora</name>
    <name type="common">Nematode-trapping fungus</name>
    <name type="synonym">Arthrobotrys oligospora</name>
    <dbReference type="NCBI Taxonomy" id="2813651"/>
    <lineage>
        <taxon>Eukaryota</taxon>
        <taxon>Fungi</taxon>
        <taxon>Dikarya</taxon>
        <taxon>Ascomycota</taxon>
        <taxon>Pezizomycotina</taxon>
        <taxon>Orbiliomycetes</taxon>
        <taxon>Orbiliales</taxon>
        <taxon>Orbiliaceae</taxon>
        <taxon>Orbilia</taxon>
    </lineage>
</organism>
<evidence type="ECO:0000313" key="4">
    <source>
        <dbReference type="EMBL" id="KAF3222625.1"/>
    </source>
</evidence>
<comment type="caution">
    <text evidence="3">The sequence shown here is derived from an EMBL/GenBank/DDBJ whole genome shotgun (WGS) entry which is preliminary data.</text>
</comment>
<feature type="domain" description="DUF4246" evidence="1">
    <location>
        <begin position="110"/>
        <end position="474"/>
    </location>
</feature>
<dbReference type="EMBL" id="WIWT01000018">
    <property type="protein sequence ID" value="KAF3215768.1"/>
    <property type="molecule type" value="Genomic_DNA"/>
</dbReference>
<dbReference type="Proteomes" id="UP000472727">
    <property type="component" value="Unassembled WGS sequence"/>
</dbReference>
<evidence type="ECO:0000259" key="1">
    <source>
        <dbReference type="Pfam" id="PF14033"/>
    </source>
</evidence>
<evidence type="ECO:0000313" key="3">
    <source>
        <dbReference type="EMBL" id="KAF3215768.1"/>
    </source>
</evidence>
<dbReference type="InterPro" id="IPR049192">
    <property type="entry name" value="DUF4246_C"/>
</dbReference>
<dbReference type="AlphaFoldDB" id="A0A6G1LW35"/>
<evidence type="ECO:0000313" key="6">
    <source>
        <dbReference type="Proteomes" id="UP000472727"/>
    </source>
</evidence>
<reference evidence="6 7" key="1">
    <citation type="submission" date="2019-06" db="EMBL/GenBank/DDBJ databases">
        <authorList>
            <person name="Palmer J.M."/>
        </authorList>
    </citation>
    <scope>NUCLEOTIDE SEQUENCE</scope>
    <source>
        <strain evidence="5 6">TWF106</strain>
        <strain evidence="4 8">TWF191</strain>
        <strain evidence="3">TWF679</strain>
        <strain evidence="2 7">TWF788</strain>
    </source>
</reference>
<evidence type="ECO:0000313" key="2">
    <source>
        <dbReference type="EMBL" id="KAF3173031.1"/>
    </source>
</evidence>